<accession>A0ACC2W1W3</accession>
<dbReference type="Proteomes" id="UP001227268">
    <property type="component" value="Unassembled WGS sequence"/>
</dbReference>
<keyword evidence="2" id="KW-1185">Reference proteome</keyword>
<sequence length="1642" mass="180492">MSTLPTTPKQSPKVWSRTTTPRIASPRPAPGQIYSPSTILDIHQRYDATFLASPIPFESGQSVVKKAFKQSLSASSSRRNLDEELELGQVPTLSRTPSVHQPHSSPFHDSNSWRRSREFVPAVPPRSAINLNNGLDLPYLPSSTTTPRPQSQGGMFDSSDPFGSPKKKRDLLEALGYDIQHLPSDSTRIPDTPMGDDDILEKEVEQKPSNASTWKPPRPSLRLLFSLCTTKDFFFHIVPCIVFSLGAGAIPPIMTVLIGDVFGAFSTFPSDVMSASPEQRSKLTKDVGHSCLTLFGIGLAGWAANTLMLIYWSRLGEVIANRLRAEVYKSVMGRGMEWFDLGMGFKTDALGTSDTKEDGEEAGVGAGGLMAKFTRESDDVRIACGQSMGEMVQHITTFISCTILALVKSYSLTLVTLSAIPLAVLVQIVTQVIANPLFAAERRALEDSSTTIERTTNAVSTVKAFNAQKIENERFAKGVSRARRTYIAQTITWSINNGITDLLLQIMFVAAFWYGTRLVRTGKGSPAAIMTVFWACLLGSSSLQTAVPHLVAISQGKASMASLINMIRAPSPTKKMIAPVPHLRRSLETTYEDDYSASPFSPLNVYPNIPATANSKSGARNAKAIVPDKAQGEFVLRNVSFAYPSRPETLALRDVSIFLPAGETTFIVGGSGSGKSTIAQLILRLYEPDTGDIQLDDNNLKGLDFVFTREHVSAVQQGCIMFDMSVHDNVSMGLAGMPGRKPEDATRAEVVQACQMAMLDDFIIGLPEGYETKLGTKGASLSGGQRQRLAIARARLRDPTILVLDEATSALDMASRLAVFEAIKAWRKNRTTIVITHDLSQILPTDFVYLMKDGHLAEQGYRADLMVTENSEFGKLATLQAEQPLPEKDRDPWEEADQEVEMILEDIEQQDSWRKTMRRSTMQIGPAHQSRGYLDYLTFIDEQEKAMPAASSYGSASGSRVSALAKLEERRTSHVNQLHDAPHLPFIAERRFSTMGRQLSTRFEPQSVSYNRRMTYNRHMSRNGLPRHSMFIVTTDANGEMADSKDMETADPDEAFVATIDNAPKLYRVLMDYFPGMPKKWLLVFGSICSIAHGVMTPLWSKYIAALMANVSYGGTDTSGITKTSIIVIGITIANAVSLSAQGFFMESMAAHWVSGLRTSVYEKVLSQPQSWFDRRSNSPSRLVQVLIKDVDDMKEILSTIIGRSITAGVMVVVGLAWAMAIGWKLTLVGMAVGPVFAIMIVLSSRVNTGLEAKNKEAREQVSRTLYESVANVRSIRAMALDDTFLAKFQKELNLAQRTGFIAAMGRGGGTGVTAGVPYFVQALMLYVSSIYMIKGFYNFATIMQVYTMVLFSVTFAAQFLDFVPSIAKSRMAAASFSRLRNMKVESDESKGDLRFPITGNIAFSQVAFYYPTRPDAPVLQGVTFEVRTGECICIVGPSGSGKSTISALLQRLYEPLRGKIQLDGYNLDQTDVKWLREHIAVVSQHPNMFDASVAENIAYGSTQVPIEEIHRAAKAANVHDFVMSLPQGYDTNLGENASLISGGQAQRLQIARALVRQSSILILDECTSALDPENQRMVLDTIMKVKENKTTIFITHKADVMKRCDRVLCLEDGRIAESGSYAQLMVKGGVFASLMRAAEFE</sequence>
<comment type="caution">
    <text evidence="1">The sequence shown here is derived from an EMBL/GenBank/DDBJ whole genome shotgun (WGS) entry which is preliminary data.</text>
</comment>
<organism evidence="1 2">
    <name type="scientific">Naganishia friedmannii</name>
    <dbReference type="NCBI Taxonomy" id="89922"/>
    <lineage>
        <taxon>Eukaryota</taxon>
        <taxon>Fungi</taxon>
        <taxon>Dikarya</taxon>
        <taxon>Basidiomycota</taxon>
        <taxon>Agaricomycotina</taxon>
        <taxon>Tremellomycetes</taxon>
        <taxon>Filobasidiales</taxon>
        <taxon>Filobasidiaceae</taxon>
        <taxon>Naganishia</taxon>
    </lineage>
</organism>
<evidence type="ECO:0000313" key="2">
    <source>
        <dbReference type="Proteomes" id="UP001227268"/>
    </source>
</evidence>
<name>A0ACC2W1W3_9TREE</name>
<dbReference type="EMBL" id="JASBWT010000004">
    <property type="protein sequence ID" value="KAJ9105363.1"/>
    <property type="molecule type" value="Genomic_DNA"/>
</dbReference>
<reference evidence="1" key="1">
    <citation type="submission" date="2023-04" db="EMBL/GenBank/DDBJ databases">
        <title>Draft Genome sequencing of Naganishia species isolated from polar environments using Oxford Nanopore Technology.</title>
        <authorList>
            <person name="Leo P."/>
            <person name="Venkateswaran K."/>
        </authorList>
    </citation>
    <scope>NUCLEOTIDE SEQUENCE</scope>
    <source>
        <strain evidence="1">MNA-CCFEE 5423</strain>
    </source>
</reference>
<proteinExistence type="predicted"/>
<protein>
    <submittedName>
        <fullName evidence="1">Uncharacterized protein</fullName>
    </submittedName>
</protein>
<evidence type="ECO:0000313" key="1">
    <source>
        <dbReference type="EMBL" id="KAJ9105363.1"/>
    </source>
</evidence>
<gene>
    <name evidence="1" type="ORF">QFC21_001732</name>
</gene>